<dbReference type="PANTHER" id="PTHR44757">
    <property type="entry name" value="DIGUANYLATE CYCLASE DGCP"/>
    <property type="match status" value="1"/>
</dbReference>
<dbReference type="SMART" id="SM00091">
    <property type="entry name" value="PAS"/>
    <property type="match status" value="2"/>
</dbReference>
<evidence type="ECO:0008006" key="7">
    <source>
        <dbReference type="Google" id="ProtNLM"/>
    </source>
</evidence>
<dbReference type="STRING" id="966.BTA35_0213675"/>
<dbReference type="InterPro" id="IPR029787">
    <property type="entry name" value="Nucleotide_cyclase"/>
</dbReference>
<organism evidence="5 6">
    <name type="scientific">Oceanospirillum linum</name>
    <dbReference type="NCBI Taxonomy" id="966"/>
    <lineage>
        <taxon>Bacteria</taxon>
        <taxon>Pseudomonadati</taxon>
        <taxon>Pseudomonadota</taxon>
        <taxon>Gammaproteobacteria</taxon>
        <taxon>Oceanospirillales</taxon>
        <taxon>Oceanospirillaceae</taxon>
        <taxon>Oceanospirillum</taxon>
    </lineage>
</organism>
<dbReference type="NCBIfam" id="TIGR00254">
    <property type="entry name" value="GGDEF"/>
    <property type="match status" value="1"/>
</dbReference>
<feature type="domain" description="PAC" evidence="3">
    <location>
        <begin position="281"/>
        <end position="334"/>
    </location>
</feature>
<dbReference type="Gene3D" id="3.30.70.270">
    <property type="match status" value="1"/>
</dbReference>
<keyword evidence="6" id="KW-1185">Reference proteome</keyword>
<reference evidence="5" key="1">
    <citation type="submission" date="2017-02" db="EMBL/GenBank/DDBJ databases">
        <title>Draft Genome Sequence of the Salt Water Bacterium Oceanospirillum linum ATCC 11336.</title>
        <authorList>
            <person name="Trachtenberg A.M."/>
            <person name="Carney J.G."/>
            <person name="Linnane J.D."/>
            <person name="Rheaume B.A."/>
            <person name="Pitts N.L."/>
            <person name="Mykles D.L."/>
            <person name="Maclea K.S."/>
        </authorList>
    </citation>
    <scope>NUCLEOTIDE SEQUENCE [LARGE SCALE GENOMIC DNA]</scope>
    <source>
        <strain evidence="5">ATCC 11336</strain>
    </source>
</reference>
<evidence type="ECO:0000256" key="2">
    <source>
        <dbReference type="SAM" id="Phobius"/>
    </source>
</evidence>
<gene>
    <name evidence="5" type="ORF">BTA35_0213675</name>
</gene>
<comment type="cofactor">
    <cofactor evidence="1">
        <name>Mg(2+)</name>
        <dbReference type="ChEBI" id="CHEBI:18420"/>
    </cofactor>
</comment>
<feature type="transmembrane region" description="Helical" evidence="2">
    <location>
        <begin position="167"/>
        <end position="192"/>
    </location>
</feature>
<dbReference type="Gene3D" id="3.30.450.20">
    <property type="entry name" value="PAS domain"/>
    <property type="match status" value="2"/>
</dbReference>
<feature type="domain" description="GGDEF" evidence="4">
    <location>
        <begin position="366"/>
        <end position="500"/>
    </location>
</feature>
<dbReference type="NCBIfam" id="TIGR00229">
    <property type="entry name" value="sensory_box"/>
    <property type="match status" value="2"/>
</dbReference>
<dbReference type="InterPro" id="IPR000160">
    <property type="entry name" value="GGDEF_dom"/>
</dbReference>
<dbReference type="Pfam" id="PF00990">
    <property type="entry name" value="GGDEF"/>
    <property type="match status" value="1"/>
</dbReference>
<dbReference type="Pfam" id="PF08447">
    <property type="entry name" value="PAS_3"/>
    <property type="match status" value="1"/>
</dbReference>
<sequence length="514" mass="59130">MASQKRYIIVFFLLLSVFFSSLLRADTFDNLFEKHAVVMLLIEPESGKIFRANQAASEYYGYSKNKLQQMHIQEINALSPEAVAAERELARKENRNYFIFRHKLADGSIRTVEVSAIPFEQDQQNYLFSIVTDINDLRAAEDSLWHYQNQLEEMVKQQLSYLRSKDLFIYTLLAIALVSLLFATAAMAYMLYRKRLHASQLQAEKTRLDDIIWGTNAGTWEWDCLSEKIAINHRWADIAGFTMAELEPLTLSKLESMIHQDDLETMRLQLNDHLTGKEDYYQSEYRIRHQQGHWVWVLDRGRMVKQDEAGNPVRICGTLQDISSEKRALLQLEHMAHYDQLTHLANRSLFYERLNHALVSAKRSPDCFAVMFLDLDGFKEVNDQYGHHIGDALLIEVAKRLQAAVRESDTCARMGGDEFALLIDHLSDHHAAALVAEHILTQLHSPYELEGHRLTNLSCSLGIALYPDHESSGNSLVQMADSAMYEAKRSGKDTFVFASNKTDRFERRAIKKDS</sequence>
<proteinExistence type="predicted"/>
<dbReference type="FunFam" id="3.30.70.270:FF:000001">
    <property type="entry name" value="Diguanylate cyclase domain protein"/>
    <property type="match status" value="1"/>
</dbReference>
<keyword evidence="2" id="KW-0812">Transmembrane</keyword>
<name>A0A1T1H911_OCELI</name>
<dbReference type="InterPro" id="IPR043128">
    <property type="entry name" value="Rev_trsase/Diguanyl_cyclase"/>
</dbReference>
<dbReference type="PROSITE" id="PS50887">
    <property type="entry name" value="GGDEF"/>
    <property type="match status" value="1"/>
</dbReference>
<dbReference type="CDD" id="cd00130">
    <property type="entry name" value="PAS"/>
    <property type="match status" value="2"/>
</dbReference>
<protein>
    <recommendedName>
        <fullName evidence="7">Diguanylate cyclase</fullName>
    </recommendedName>
</protein>
<dbReference type="Pfam" id="PF13426">
    <property type="entry name" value="PAS_9"/>
    <property type="match status" value="1"/>
</dbReference>
<dbReference type="PANTHER" id="PTHR44757:SF2">
    <property type="entry name" value="BIOFILM ARCHITECTURE MAINTENANCE PROTEIN MBAA"/>
    <property type="match status" value="1"/>
</dbReference>
<comment type="caution">
    <text evidence="5">The sequence shown here is derived from an EMBL/GenBank/DDBJ whole genome shotgun (WGS) entry which is preliminary data.</text>
</comment>
<dbReference type="SUPFAM" id="SSF55073">
    <property type="entry name" value="Nucleotide cyclase"/>
    <property type="match status" value="1"/>
</dbReference>
<evidence type="ECO:0000256" key="1">
    <source>
        <dbReference type="ARBA" id="ARBA00001946"/>
    </source>
</evidence>
<dbReference type="InterPro" id="IPR001610">
    <property type="entry name" value="PAC"/>
</dbReference>
<dbReference type="GO" id="GO:0003824">
    <property type="term" value="F:catalytic activity"/>
    <property type="evidence" value="ECO:0007669"/>
    <property type="project" value="UniProtKB-ARBA"/>
</dbReference>
<dbReference type="RefSeq" id="WP_078320378.1">
    <property type="nucleotide sequence ID" value="NZ_FXTS01000008.1"/>
</dbReference>
<dbReference type="SMART" id="SM00267">
    <property type="entry name" value="GGDEF"/>
    <property type="match status" value="1"/>
</dbReference>
<evidence type="ECO:0000259" key="3">
    <source>
        <dbReference type="PROSITE" id="PS50113"/>
    </source>
</evidence>
<evidence type="ECO:0000313" key="5">
    <source>
        <dbReference type="EMBL" id="OOV86266.1"/>
    </source>
</evidence>
<accession>A0A1T1H911</accession>
<dbReference type="AlphaFoldDB" id="A0A1T1H911"/>
<dbReference type="CDD" id="cd01949">
    <property type="entry name" value="GGDEF"/>
    <property type="match status" value="1"/>
</dbReference>
<dbReference type="InterPro" id="IPR013655">
    <property type="entry name" value="PAS_fold_3"/>
</dbReference>
<keyword evidence="2" id="KW-1133">Transmembrane helix</keyword>
<dbReference type="EMBL" id="MTSD02000007">
    <property type="protein sequence ID" value="OOV86266.1"/>
    <property type="molecule type" value="Genomic_DNA"/>
</dbReference>
<dbReference type="Proteomes" id="UP000190064">
    <property type="component" value="Unassembled WGS sequence"/>
</dbReference>
<dbReference type="PROSITE" id="PS50113">
    <property type="entry name" value="PAC"/>
    <property type="match status" value="1"/>
</dbReference>
<evidence type="ECO:0000313" key="6">
    <source>
        <dbReference type="Proteomes" id="UP000190064"/>
    </source>
</evidence>
<keyword evidence="2" id="KW-0472">Membrane</keyword>
<dbReference type="InterPro" id="IPR035965">
    <property type="entry name" value="PAS-like_dom_sf"/>
</dbReference>
<dbReference type="InterPro" id="IPR052155">
    <property type="entry name" value="Biofilm_reg_signaling"/>
</dbReference>
<dbReference type="SMART" id="SM00086">
    <property type="entry name" value="PAC"/>
    <property type="match status" value="2"/>
</dbReference>
<dbReference type="InterPro" id="IPR000700">
    <property type="entry name" value="PAS-assoc_C"/>
</dbReference>
<dbReference type="InterPro" id="IPR000014">
    <property type="entry name" value="PAS"/>
</dbReference>
<evidence type="ECO:0000259" key="4">
    <source>
        <dbReference type="PROSITE" id="PS50887"/>
    </source>
</evidence>
<dbReference type="SUPFAM" id="SSF55785">
    <property type="entry name" value="PYP-like sensor domain (PAS domain)"/>
    <property type="match status" value="2"/>
</dbReference>